<evidence type="ECO:0000313" key="8">
    <source>
        <dbReference type="EMBL" id="UUL83818.1"/>
    </source>
</evidence>
<dbReference type="Pfam" id="PF05425">
    <property type="entry name" value="CopD"/>
    <property type="match status" value="1"/>
</dbReference>
<evidence type="ECO:0000256" key="6">
    <source>
        <dbReference type="SAM" id="Phobius"/>
    </source>
</evidence>
<keyword evidence="5 6" id="KW-0472">Membrane</keyword>
<keyword evidence="4 6" id="KW-1133">Transmembrane helix</keyword>
<evidence type="ECO:0000259" key="7">
    <source>
        <dbReference type="Pfam" id="PF05425"/>
    </source>
</evidence>
<accession>A0ABY5LA29</accession>
<feature type="transmembrane region" description="Helical" evidence="6">
    <location>
        <begin position="180"/>
        <end position="200"/>
    </location>
</feature>
<dbReference type="PANTHER" id="PTHR34820:SF4">
    <property type="entry name" value="INNER MEMBRANE PROTEIN YEBZ"/>
    <property type="match status" value="1"/>
</dbReference>
<dbReference type="RefSeq" id="WP_256507654.1">
    <property type="nucleotide sequence ID" value="NZ_CP101740.1"/>
</dbReference>
<evidence type="ECO:0000256" key="1">
    <source>
        <dbReference type="ARBA" id="ARBA00004651"/>
    </source>
</evidence>
<feature type="transmembrane region" description="Helical" evidence="6">
    <location>
        <begin position="12"/>
        <end position="33"/>
    </location>
</feature>
<evidence type="ECO:0000313" key="9">
    <source>
        <dbReference type="Proteomes" id="UP001058533"/>
    </source>
</evidence>
<dbReference type="EMBL" id="CP101740">
    <property type="protein sequence ID" value="UUL83818.1"/>
    <property type="molecule type" value="Genomic_DNA"/>
</dbReference>
<keyword evidence="9" id="KW-1185">Reference proteome</keyword>
<reference evidence="8" key="1">
    <citation type="submission" date="2022-07" db="EMBL/GenBank/DDBJ databases">
        <title>Sphingomonas sp. nov., a novel bacterium isolated from the north slope of the Mount Everest.</title>
        <authorList>
            <person name="Cui X."/>
            <person name="Liu Y."/>
        </authorList>
    </citation>
    <scope>NUCLEOTIDE SEQUENCE</scope>
    <source>
        <strain evidence="8">S5-59</strain>
    </source>
</reference>
<keyword evidence="3 6" id="KW-0812">Transmembrane</keyword>
<proteinExistence type="predicted"/>
<feature type="domain" description="Copper resistance protein D" evidence="7">
    <location>
        <begin position="173"/>
        <end position="275"/>
    </location>
</feature>
<evidence type="ECO:0000256" key="2">
    <source>
        <dbReference type="ARBA" id="ARBA00022475"/>
    </source>
</evidence>
<feature type="transmembrane region" description="Helical" evidence="6">
    <location>
        <begin position="40"/>
        <end position="62"/>
    </location>
</feature>
<gene>
    <name evidence="8" type="primary">copD</name>
    <name evidence="8" type="ORF">NMP03_06385</name>
</gene>
<feature type="transmembrane region" description="Helical" evidence="6">
    <location>
        <begin position="82"/>
        <end position="103"/>
    </location>
</feature>
<dbReference type="InterPro" id="IPR008457">
    <property type="entry name" value="Cu-R_CopD_dom"/>
</dbReference>
<keyword evidence="2" id="KW-1003">Cell membrane</keyword>
<feature type="transmembrane region" description="Helical" evidence="6">
    <location>
        <begin position="206"/>
        <end position="229"/>
    </location>
</feature>
<dbReference type="Proteomes" id="UP001058533">
    <property type="component" value="Chromosome"/>
</dbReference>
<name>A0ABY5LA29_9SPHN</name>
<evidence type="ECO:0000256" key="4">
    <source>
        <dbReference type="ARBA" id="ARBA00022989"/>
    </source>
</evidence>
<dbReference type="InterPro" id="IPR032694">
    <property type="entry name" value="CopC/D"/>
</dbReference>
<sequence>MDGWATIALRFAAYADLMLLAGLLVPLGLPLSAWAKRTMLGLAVAGIVIAVAQFGFTALAMVGGDPALLDPAMLRFLAFDTALGAATAVRIAALAAVVLLISLTRLWPWFALIALGSLAWQGHAGATEAATGVAHRASDVAHLVAGAVWLGALVRLLRAAGNSAVAPTVLLSAMRGFSPIGTLIVAALGASGVANLLLIADPLALFNPYGALLALKLALFGAMLSIAAANRWCLTPRLARALDDGAGESATSAIRRSLRIELVLALAVLGCVAVLGALDPAD</sequence>
<feature type="transmembrane region" description="Helical" evidence="6">
    <location>
        <begin position="260"/>
        <end position="278"/>
    </location>
</feature>
<dbReference type="InterPro" id="IPR047689">
    <property type="entry name" value="CopD"/>
</dbReference>
<evidence type="ECO:0000256" key="3">
    <source>
        <dbReference type="ARBA" id="ARBA00022692"/>
    </source>
</evidence>
<organism evidence="8 9">
    <name type="scientific">Sphingomonas qomolangmaensis</name>
    <dbReference type="NCBI Taxonomy" id="2918765"/>
    <lineage>
        <taxon>Bacteria</taxon>
        <taxon>Pseudomonadati</taxon>
        <taxon>Pseudomonadota</taxon>
        <taxon>Alphaproteobacteria</taxon>
        <taxon>Sphingomonadales</taxon>
        <taxon>Sphingomonadaceae</taxon>
        <taxon>Sphingomonas</taxon>
    </lineage>
</organism>
<evidence type="ECO:0000256" key="5">
    <source>
        <dbReference type="ARBA" id="ARBA00023136"/>
    </source>
</evidence>
<protein>
    <submittedName>
        <fullName evidence="8">Copper homeostasis membrane protein CopD</fullName>
    </submittedName>
</protein>
<dbReference type="PANTHER" id="PTHR34820">
    <property type="entry name" value="INNER MEMBRANE PROTEIN YEBZ"/>
    <property type="match status" value="1"/>
</dbReference>
<comment type="subcellular location">
    <subcellularLocation>
        <location evidence="1">Cell membrane</location>
        <topology evidence="1">Multi-pass membrane protein</topology>
    </subcellularLocation>
</comment>
<dbReference type="NCBIfam" id="NF033808">
    <property type="entry name" value="copper_CopD"/>
    <property type="match status" value="1"/>
</dbReference>